<feature type="compositionally biased region" description="Basic and acidic residues" evidence="1">
    <location>
        <begin position="133"/>
        <end position="159"/>
    </location>
</feature>
<name>A0A8J3TPL2_9ACTN</name>
<feature type="region of interest" description="Disordered" evidence="1">
    <location>
        <begin position="114"/>
        <end position="159"/>
    </location>
</feature>
<gene>
    <name evidence="2" type="ORF">Pmi06nite_24940</name>
</gene>
<accession>A0A8J3TPL2</accession>
<organism evidence="2 3">
    <name type="scientific">Planotetraspora mira</name>
    <dbReference type="NCBI Taxonomy" id="58121"/>
    <lineage>
        <taxon>Bacteria</taxon>
        <taxon>Bacillati</taxon>
        <taxon>Actinomycetota</taxon>
        <taxon>Actinomycetes</taxon>
        <taxon>Streptosporangiales</taxon>
        <taxon>Streptosporangiaceae</taxon>
        <taxon>Planotetraspora</taxon>
    </lineage>
</organism>
<evidence type="ECO:0000256" key="1">
    <source>
        <dbReference type="SAM" id="MobiDB-lite"/>
    </source>
</evidence>
<dbReference type="EMBL" id="BOOO01000013">
    <property type="protein sequence ID" value="GII29052.1"/>
    <property type="molecule type" value="Genomic_DNA"/>
</dbReference>
<dbReference type="RefSeq" id="WP_203953051.1">
    <property type="nucleotide sequence ID" value="NZ_BOOO01000013.1"/>
</dbReference>
<dbReference type="GO" id="GO:0009116">
    <property type="term" value="P:nucleoside metabolic process"/>
    <property type="evidence" value="ECO:0007669"/>
    <property type="project" value="InterPro"/>
</dbReference>
<evidence type="ECO:0008006" key="4">
    <source>
        <dbReference type="Google" id="ProtNLM"/>
    </source>
</evidence>
<keyword evidence="3" id="KW-1185">Reference proteome</keyword>
<dbReference type="InterPro" id="IPR035994">
    <property type="entry name" value="Nucleoside_phosphorylase_sf"/>
</dbReference>
<sequence>MTGPLVCVALGIEARALRRGLPSGHDEVIRLGMGPRRAARAAAGLPPDVPLAVTGFAGALDDGLSPGEVLVASEVRYDGQVWPCPSAPLIAGDLVRAGLAVQTGPVVTTRHVVTGGARRRAAREGMRSAAAERTPDRTDGAEKTRTDGAEKTEHADHGEGELARAADMESGPVAAARAGLPFAVVRVVVDTPSRPLLRPATIAHGLAARRVLTRLGPVLARWAAATGTRRVLLGAPTGDMEGDPGTRPTPDLTLLVRPDARPPHPLRSDAHEPGGLHAVGAPEDVALGWLAGARTIRLAGGPPALVSAVLTALEGLGPIVVEKRRASAEAAALPKEAWP</sequence>
<dbReference type="AlphaFoldDB" id="A0A8J3TPL2"/>
<comment type="caution">
    <text evidence="2">The sequence shown here is derived from an EMBL/GenBank/DDBJ whole genome shotgun (WGS) entry which is preliminary data.</text>
</comment>
<protein>
    <recommendedName>
        <fullName evidence="4">Nucleoside phosphorylase domain-containing protein</fullName>
    </recommendedName>
</protein>
<proteinExistence type="predicted"/>
<evidence type="ECO:0000313" key="3">
    <source>
        <dbReference type="Proteomes" id="UP000650628"/>
    </source>
</evidence>
<reference evidence="2 3" key="1">
    <citation type="submission" date="2021-01" db="EMBL/GenBank/DDBJ databases">
        <title>Whole genome shotgun sequence of Planotetraspora mira NBRC 15435.</title>
        <authorList>
            <person name="Komaki H."/>
            <person name="Tamura T."/>
        </authorList>
    </citation>
    <scope>NUCLEOTIDE SEQUENCE [LARGE SCALE GENOMIC DNA]</scope>
    <source>
        <strain evidence="2 3">NBRC 15435</strain>
    </source>
</reference>
<dbReference type="GO" id="GO:0003824">
    <property type="term" value="F:catalytic activity"/>
    <property type="evidence" value="ECO:0007669"/>
    <property type="project" value="InterPro"/>
</dbReference>
<dbReference type="Proteomes" id="UP000650628">
    <property type="component" value="Unassembled WGS sequence"/>
</dbReference>
<evidence type="ECO:0000313" key="2">
    <source>
        <dbReference type="EMBL" id="GII29052.1"/>
    </source>
</evidence>
<dbReference type="Gene3D" id="3.40.50.1580">
    <property type="entry name" value="Nucleoside phosphorylase domain"/>
    <property type="match status" value="1"/>
</dbReference>
<dbReference type="SUPFAM" id="SSF53167">
    <property type="entry name" value="Purine and uridine phosphorylases"/>
    <property type="match status" value="1"/>
</dbReference>